<dbReference type="AlphaFoldDB" id="A0A1E1WTT2"/>
<reference evidence="1" key="1">
    <citation type="submission" date="2015-09" db="EMBL/GenBank/DDBJ databases">
        <title>De novo assembly of Pectinophora gossypiella (Pink Bollworm) gut transcriptome.</title>
        <authorList>
            <person name="Tassone E.E."/>
        </authorList>
    </citation>
    <scope>NUCLEOTIDE SEQUENCE</scope>
</reference>
<dbReference type="OrthoDB" id="7362285at2759"/>
<accession>A0A1E1WTT2</accession>
<name>A0A1E1WTT2_PECGO</name>
<sequence length="148" mass="17075">RAISSPITKSSLLTLNDTITDNNNTTDDSFTTVVHKKPRYRAIKRNKNNVGTAQLHSSKIQVAPRLTYIYVSRFHPETTTDDIKDFLQENDKTVVNIEKLTQYNSTDFSSFKITTYQAQEGTLLNEQFWPSGIVYRRYKLKRGPRSPQ</sequence>
<feature type="non-terminal residue" evidence="1">
    <location>
        <position position="148"/>
    </location>
</feature>
<feature type="non-terminal residue" evidence="1">
    <location>
        <position position="1"/>
    </location>
</feature>
<dbReference type="EMBL" id="GDQN01000670">
    <property type="protein sequence ID" value="JAT90384.1"/>
    <property type="molecule type" value="Transcribed_RNA"/>
</dbReference>
<gene>
    <name evidence="1" type="ORF">g.19679</name>
</gene>
<protein>
    <submittedName>
        <fullName evidence="1">Uncharacterized protein</fullName>
    </submittedName>
</protein>
<organism evidence="1">
    <name type="scientific">Pectinophora gossypiella</name>
    <name type="common">Cotton pink bollworm</name>
    <name type="synonym">Depressaria gossypiella</name>
    <dbReference type="NCBI Taxonomy" id="13191"/>
    <lineage>
        <taxon>Eukaryota</taxon>
        <taxon>Metazoa</taxon>
        <taxon>Ecdysozoa</taxon>
        <taxon>Arthropoda</taxon>
        <taxon>Hexapoda</taxon>
        <taxon>Insecta</taxon>
        <taxon>Pterygota</taxon>
        <taxon>Neoptera</taxon>
        <taxon>Endopterygota</taxon>
        <taxon>Lepidoptera</taxon>
        <taxon>Glossata</taxon>
        <taxon>Ditrysia</taxon>
        <taxon>Gelechioidea</taxon>
        <taxon>Gelechiidae</taxon>
        <taxon>Apatetrinae</taxon>
        <taxon>Pectinophora</taxon>
    </lineage>
</organism>
<evidence type="ECO:0000313" key="1">
    <source>
        <dbReference type="EMBL" id="JAT90384.1"/>
    </source>
</evidence>
<proteinExistence type="predicted"/>